<proteinExistence type="predicted"/>
<reference evidence="6" key="1">
    <citation type="journal article" date="2019" name="Int. J. Syst. Evol. Microbiol.">
        <title>The Global Catalogue of Microorganisms (GCM) 10K type strain sequencing project: providing services to taxonomists for standard genome sequencing and annotation.</title>
        <authorList>
            <consortium name="The Broad Institute Genomics Platform"/>
            <consortium name="The Broad Institute Genome Sequencing Center for Infectious Disease"/>
            <person name="Wu L."/>
            <person name="Ma J."/>
        </authorList>
    </citation>
    <scope>NUCLEOTIDE SEQUENCE [LARGE SCALE GENOMIC DNA]</scope>
    <source>
        <strain evidence="6">CCUG 57508</strain>
    </source>
</reference>
<evidence type="ECO:0000256" key="1">
    <source>
        <dbReference type="SAM" id="MobiDB-lite"/>
    </source>
</evidence>
<dbReference type="RefSeq" id="WP_386050663.1">
    <property type="nucleotide sequence ID" value="NZ_JBHTKH010000001.1"/>
</dbReference>
<evidence type="ECO:0000259" key="3">
    <source>
        <dbReference type="Pfam" id="PF02470"/>
    </source>
</evidence>
<accession>A0ABW3MV74</accession>
<dbReference type="Pfam" id="PF11887">
    <property type="entry name" value="Mce4_CUP1"/>
    <property type="match status" value="1"/>
</dbReference>
<evidence type="ECO:0000313" key="6">
    <source>
        <dbReference type="Proteomes" id="UP001597046"/>
    </source>
</evidence>
<dbReference type="PANTHER" id="PTHR33371">
    <property type="entry name" value="INTERMEMBRANE PHOSPHOLIPID TRANSPORT SYSTEM BINDING PROTEIN MLAD-RELATED"/>
    <property type="match status" value="1"/>
</dbReference>
<dbReference type="Pfam" id="PF02470">
    <property type="entry name" value="MlaD"/>
    <property type="match status" value="1"/>
</dbReference>
<keyword evidence="6" id="KW-1185">Reference proteome</keyword>
<feature type="domain" description="Mce/MlaD" evidence="3">
    <location>
        <begin position="46"/>
        <end position="120"/>
    </location>
</feature>
<dbReference type="EMBL" id="JBHTKH010000001">
    <property type="protein sequence ID" value="MFD1053314.1"/>
    <property type="molecule type" value="Genomic_DNA"/>
</dbReference>
<name>A0ABW3MV74_9MICO</name>
<feature type="region of interest" description="Disordered" evidence="1">
    <location>
        <begin position="372"/>
        <end position="391"/>
    </location>
</feature>
<dbReference type="InterPro" id="IPR003399">
    <property type="entry name" value="Mce/MlaD"/>
</dbReference>
<protein>
    <submittedName>
        <fullName evidence="5">MCE family protein</fullName>
    </submittedName>
</protein>
<evidence type="ECO:0000259" key="4">
    <source>
        <dbReference type="Pfam" id="PF11887"/>
    </source>
</evidence>
<keyword evidence="2" id="KW-0812">Transmembrane</keyword>
<evidence type="ECO:0000313" key="5">
    <source>
        <dbReference type="EMBL" id="MFD1053314.1"/>
    </source>
</evidence>
<dbReference type="Proteomes" id="UP001597046">
    <property type="component" value="Unassembled WGS sequence"/>
</dbReference>
<dbReference type="InterPro" id="IPR005693">
    <property type="entry name" value="Mce"/>
</dbReference>
<dbReference type="NCBIfam" id="TIGR00996">
    <property type="entry name" value="Mtu_fam_mce"/>
    <property type="match status" value="1"/>
</dbReference>
<comment type="caution">
    <text evidence="5">The sequence shown here is derived from an EMBL/GenBank/DDBJ whole genome shotgun (WGS) entry which is preliminary data.</text>
</comment>
<gene>
    <name evidence="5" type="ORF">ACFQ2V_03260</name>
</gene>
<feature type="domain" description="Mammalian cell entry C-terminal" evidence="4">
    <location>
        <begin position="127"/>
        <end position="309"/>
    </location>
</feature>
<dbReference type="InterPro" id="IPR024516">
    <property type="entry name" value="Mce_C"/>
</dbReference>
<feature type="transmembrane region" description="Helical" evidence="2">
    <location>
        <begin position="20"/>
        <end position="41"/>
    </location>
</feature>
<keyword evidence="2" id="KW-0472">Membrane</keyword>
<dbReference type="PANTHER" id="PTHR33371:SF4">
    <property type="entry name" value="INTERMEMBRANE PHOSPHOLIPID TRANSPORT SYSTEM BINDING PROTEIN MLAD"/>
    <property type="match status" value="1"/>
</dbReference>
<dbReference type="InterPro" id="IPR052336">
    <property type="entry name" value="MlaD_Phospholipid_Transporter"/>
</dbReference>
<organism evidence="5 6">
    <name type="scientific">Terrabacter terrigena</name>
    <dbReference type="NCBI Taxonomy" id="574718"/>
    <lineage>
        <taxon>Bacteria</taxon>
        <taxon>Bacillati</taxon>
        <taxon>Actinomycetota</taxon>
        <taxon>Actinomycetes</taxon>
        <taxon>Micrococcales</taxon>
        <taxon>Intrasporangiaceae</taxon>
        <taxon>Terrabacter</taxon>
    </lineage>
</organism>
<evidence type="ECO:0000256" key="2">
    <source>
        <dbReference type="SAM" id="Phobius"/>
    </source>
</evidence>
<sequence>MAAETSSRMPFGRLHGPATALGKVVTGLVVVALVAAAFLFWPRQQQTTVSADFTRAVGLYPGSDVRILGVKVGQVDTVVPEGDHVHVTFSYDEKYRVPASAKAAIVAPSLVSDRYVQLLPVYEAGPALAAGTRIPISRTAVPVELDRVSQSLDDLMVALGPDGANKDGALNRLLQTSAANLDGNGDKLNSTVHDLSTALSTLSGSRDDLFGTVKNLQSFTSMLASNNGQVRRLNSDLATVAVQLSEERENLKATLSSLGVAVDEVSGFVSDNRALLKSNLDRAVTVTGAFAKNRQSLAQVLENAPVALSNLQNAYHPETGTLDTRNNAKGFDDPLQLVCSILTGPTGTGNTRLCDSLKKAVLPKLPQLPSLPNGAALQGSPQPGGLVNLRGADPTLGGLLGGSR</sequence>
<keyword evidence="2" id="KW-1133">Transmembrane helix</keyword>